<proteinExistence type="predicted"/>
<sequence length="86" mass="9759">MKNLIAYGEVFEAEKIVKSDTSIIGYIGNSEVFAFRGISDFSQFQLDKGQKWDIDEIERMRLDQAQANAELFEMMLMLTGGMSPNV</sequence>
<evidence type="ECO:0000313" key="1">
    <source>
        <dbReference type="EMBL" id="MDQ0344214.1"/>
    </source>
</evidence>
<gene>
    <name evidence="1" type="ORF">J2S14_003055</name>
</gene>
<accession>A0ABU0D731</accession>
<reference evidence="1 2" key="1">
    <citation type="submission" date="2023-07" db="EMBL/GenBank/DDBJ databases">
        <title>Genomic Encyclopedia of Type Strains, Phase IV (KMG-IV): sequencing the most valuable type-strain genomes for metagenomic binning, comparative biology and taxonomic classification.</title>
        <authorList>
            <person name="Goeker M."/>
        </authorList>
    </citation>
    <scope>NUCLEOTIDE SEQUENCE [LARGE SCALE GENOMIC DNA]</scope>
    <source>
        <strain evidence="1 2">DSM 27848</strain>
    </source>
</reference>
<evidence type="ECO:0000313" key="2">
    <source>
        <dbReference type="Proteomes" id="UP001232343"/>
    </source>
</evidence>
<protein>
    <submittedName>
        <fullName evidence="1">Uncharacterized protein</fullName>
    </submittedName>
</protein>
<name>A0ABU0D731_9BACI</name>
<keyword evidence="2" id="KW-1185">Reference proteome</keyword>
<dbReference type="EMBL" id="JAUSUO010000008">
    <property type="protein sequence ID" value="MDQ0344214.1"/>
    <property type="molecule type" value="Genomic_DNA"/>
</dbReference>
<comment type="caution">
    <text evidence="1">The sequence shown here is derived from an EMBL/GenBank/DDBJ whole genome shotgun (WGS) entry which is preliminary data.</text>
</comment>
<dbReference type="RefSeq" id="WP_244682484.1">
    <property type="nucleotide sequence ID" value="NZ_JALIRM010000011.1"/>
</dbReference>
<organism evidence="1 2">
    <name type="scientific">Lederbergia wuyishanensis</name>
    <dbReference type="NCBI Taxonomy" id="1347903"/>
    <lineage>
        <taxon>Bacteria</taxon>
        <taxon>Bacillati</taxon>
        <taxon>Bacillota</taxon>
        <taxon>Bacilli</taxon>
        <taxon>Bacillales</taxon>
        <taxon>Bacillaceae</taxon>
        <taxon>Lederbergia</taxon>
    </lineage>
</organism>
<dbReference type="Proteomes" id="UP001232343">
    <property type="component" value="Unassembled WGS sequence"/>
</dbReference>